<name>A0A8D8L821_9HEMI</name>
<protein>
    <recommendedName>
        <fullName evidence="3">CUB domain-containing protein</fullName>
    </recommendedName>
</protein>
<evidence type="ECO:0000256" key="2">
    <source>
        <dbReference type="PROSITE-ProRule" id="PRU00059"/>
    </source>
</evidence>
<reference evidence="4" key="1">
    <citation type="submission" date="2021-05" db="EMBL/GenBank/DDBJ databases">
        <authorList>
            <person name="Alioto T."/>
            <person name="Alioto T."/>
            <person name="Gomez Garrido J."/>
        </authorList>
    </citation>
    <scope>NUCLEOTIDE SEQUENCE</scope>
</reference>
<dbReference type="AlphaFoldDB" id="A0A8D8L821"/>
<feature type="disulfide bond" evidence="2">
    <location>
        <begin position="151"/>
        <end position="168"/>
    </location>
</feature>
<proteinExistence type="predicted"/>
<dbReference type="PANTHER" id="PTHR33236:SF6">
    <property type="entry name" value="CUB DOMAIN-CONTAINING PROTEIN"/>
    <property type="match status" value="1"/>
</dbReference>
<dbReference type="EMBL" id="HBUF01002384">
    <property type="protein sequence ID" value="CAG6606155.1"/>
    <property type="molecule type" value="Transcribed_RNA"/>
</dbReference>
<comment type="caution">
    <text evidence="2">Lacks conserved residue(s) required for the propagation of feature annotation.</text>
</comment>
<evidence type="ECO:0000313" key="4">
    <source>
        <dbReference type="EMBL" id="CAG6606155.1"/>
    </source>
</evidence>
<dbReference type="SUPFAM" id="SSF49854">
    <property type="entry name" value="Spermadhesin, CUB domain"/>
    <property type="match status" value="1"/>
</dbReference>
<evidence type="ECO:0000256" key="1">
    <source>
        <dbReference type="ARBA" id="ARBA00023157"/>
    </source>
</evidence>
<dbReference type="Gene3D" id="2.60.120.290">
    <property type="entry name" value="Spermadhesin, CUB domain"/>
    <property type="match status" value="1"/>
</dbReference>
<feature type="domain" description="CUB" evidence="3">
    <location>
        <begin position="92"/>
        <end position="210"/>
    </location>
</feature>
<keyword evidence="1 2" id="KW-1015">Disulfide bond</keyword>
<sequence>MPNRFQYNTKANPFVNVSDVTPVSPVPPVTPSRDIRFLPLFQVLQFDSLSCIGSSNDNGTCMNSQDCTGKGGFISGPCARSYGVCCVFMATCGQTTRENVTYFVNQGYPKSFDDTGSCQLTVHKSRPDICQYRLDFDQFSITGPEPVNHICNNDQFIVSGGSPVPGICGYNTGNHMYVDAGFGINNPIILTFVTTGSNTARNWKVKISQIPCSASYRAEEGCLHNIQNIIRSLHLLIAPWFFCNFLNMYVQLET</sequence>
<dbReference type="InterPro" id="IPR000859">
    <property type="entry name" value="CUB_dom"/>
</dbReference>
<accession>A0A8D8L821</accession>
<dbReference type="PROSITE" id="PS01180">
    <property type="entry name" value="CUB"/>
    <property type="match status" value="1"/>
</dbReference>
<dbReference type="PANTHER" id="PTHR33236">
    <property type="entry name" value="INTRAFLAGELLAR TRANSPORT PROTEIN 122 FAMILY PROTEIN-RELATED"/>
    <property type="match status" value="1"/>
</dbReference>
<organism evidence="4">
    <name type="scientific">Cacopsylla melanoneura</name>
    <dbReference type="NCBI Taxonomy" id="428564"/>
    <lineage>
        <taxon>Eukaryota</taxon>
        <taxon>Metazoa</taxon>
        <taxon>Ecdysozoa</taxon>
        <taxon>Arthropoda</taxon>
        <taxon>Hexapoda</taxon>
        <taxon>Insecta</taxon>
        <taxon>Pterygota</taxon>
        <taxon>Neoptera</taxon>
        <taxon>Paraneoptera</taxon>
        <taxon>Hemiptera</taxon>
        <taxon>Sternorrhyncha</taxon>
        <taxon>Psylloidea</taxon>
        <taxon>Psyllidae</taxon>
        <taxon>Psyllinae</taxon>
        <taxon>Cacopsylla</taxon>
    </lineage>
</organism>
<dbReference type="InterPro" id="IPR035914">
    <property type="entry name" value="Sperma_CUB_dom_sf"/>
</dbReference>
<evidence type="ECO:0000259" key="3">
    <source>
        <dbReference type="PROSITE" id="PS01180"/>
    </source>
</evidence>